<dbReference type="CDD" id="cd07039">
    <property type="entry name" value="TPP_PYR_POX"/>
    <property type="match status" value="1"/>
</dbReference>
<evidence type="ECO:0000259" key="4">
    <source>
        <dbReference type="Pfam" id="PF00205"/>
    </source>
</evidence>
<dbReference type="NCBIfam" id="NF006129">
    <property type="entry name" value="PRK08273.1"/>
    <property type="match status" value="1"/>
</dbReference>
<evidence type="ECO:0000259" key="6">
    <source>
        <dbReference type="Pfam" id="PF02776"/>
    </source>
</evidence>
<dbReference type="InterPro" id="IPR012001">
    <property type="entry name" value="Thiamin_PyroP_enz_TPP-bd_dom"/>
</dbReference>
<comment type="caution">
    <text evidence="7">The sequence shown here is derived from an EMBL/GenBank/DDBJ whole genome shotgun (WGS) entry which is preliminary data.</text>
</comment>
<dbReference type="Pfam" id="PF00205">
    <property type="entry name" value="TPP_enzyme_M"/>
    <property type="match status" value="1"/>
</dbReference>
<dbReference type="EMBL" id="BAAAQM010000017">
    <property type="protein sequence ID" value="GAA1971882.1"/>
    <property type="molecule type" value="Genomic_DNA"/>
</dbReference>
<dbReference type="InterPro" id="IPR012000">
    <property type="entry name" value="Thiamin_PyroP_enz_cen_dom"/>
</dbReference>
<dbReference type="InterPro" id="IPR047211">
    <property type="entry name" value="POXB-like"/>
</dbReference>
<dbReference type="InterPro" id="IPR047210">
    <property type="entry name" value="TPP_PYR_POXB-like"/>
</dbReference>
<keyword evidence="8" id="KW-1185">Reference proteome</keyword>
<evidence type="ECO:0000313" key="8">
    <source>
        <dbReference type="Proteomes" id="UP001499854"/>
    </source>
</evidence>
<dbReference type="InterPro" id="IPR029061">
    <property type="entry name" value="THDP-binding"/>
</dbReference>
<comment type="similarity">
    <text evidence="1 3">Belongs to the TPP enzyme family.</text>
</comment>
<dbReference type="Proteomes" id="UP001499854">
    <property type="component" value="Unassembled WGS sequence"/>
</dbReference>
<reference evidence="7 8" key="1">
    <citation type="journal article" date="2019" name="Int. J. Syst. Evol. Microbiol.">
        <title>The Global Catalogue of Microorganisms (GCM) 10K type strain sequencing project: providing services to taxonomists for standard genome sequencing and annotation.</title>
        <authorList>
            <consortium name="The Broad Institute Genomics Platform"/>
            <consortium name="The Broad Institute Genome Sequencing Center for Infectious Disease"/>
            <person name="Wu L."/>
            <person name="Ma J."/>
        </authorList>
    </citation>
    <scope>NUCLEOTIDE SEQUENCE [LARGE SCALE GENOMIC DNA]</scope>
    <source>
        <strain evidence="7 8">JCM 16013</strain>
    </source>
</reference>
<keyword evidence="2 3" id="KW-0786">Thiamine pyrophosphate</keyword>
<dbReference type="Pfam" id="PF02775">
    <property type="entry name" value="TPP_enzyme_C"/>
    <property type="match status" value="1"/>
</dbReference>
<evidence type="ECO:0000313" key="7">
    <source>
        <dbReference type="EMBL" id="GAA1971882.1"/>
    </source>
</evidence>
<dbReference type="Gene3D" id="3.40.50.970">
    <property type="match status" value="2"/>
</dbReference>
<protein>
    <submittedName>
        <fullName evidence="7">Thiamine pyrophosphate-requiring protein</fullName>
    </submittedName>
</protein>
<dbReference type="SUPFAM" id="SSF52518">
    <property type="entry name" value="Thiamin diphosphate-binding fold (THDP-binding)"/>
    <property type="match status" value="2"/>
</dbReference>
<dbReference type="InterPro" id="IPR000399">
    <property type="entry name" value="TPP-bd_CS"/>
</dbReference>
<dbReference type="InterPro" id="IPR011766">
    <property type="entry name" value="TPP_enzyme_TPP-bd"/>
</dbReference>
<organism evidence="7 8">
    <name type="scientific">Catenulispora subtropica</name>
    <dbReference type="NCBI Taxonomy" id="450798"/>
    <lineage>
        <taxon>Bacteria</taxon>
        <taxon>Bacillati</taxon>
        <taxon>Actinomycetota</taxon>
        <taxon>Actinomycetes</taxon>
        <taxon>Catenulisporales</taxon>
        <taxon>Catenulisporaceae</taxon>
        <taxon>Catenulispora</taxon>
    </lineage>
</organism>
<evidence type="ECO:0000256" key="3">
    <source>
        <dbReference type="RuleBase" id="RU362132"/>
    </source>
</evidence>
<name>A0ABN2RMX5_9ACTN</name>
<evidence type="ECO:0000256" key="1">
    <source>
        <dbReference type="ARBA" id="ARBA00007812"/>
    </source>
</evidence>
<feature type="domain" description="Thiamine pyrophosphate enzyme central" evidence="4">
    <location>
        <begin position="196"/>
        <end position="326"/>
    </location>
</feature>
<accession>A0ABN2RMX5</accession>
<dbReference type="SUPFAM" id="SSF52467">
    <property type="entry name" value="DHS-like NAD/FAD-binding domain"/>
    <property type="match status" value="1"/>
</dbReference>
<dbReference type="PROSITE" id="PS00187">
    <property type="entry name" value="TPP_ENZYMES"/>
    <property type="match status" value="1"/>
</dbReference>
<feature type="domain" description="Thiamine pyrophosphate enzyme TPP-binding" evidence="5">
    <location>
        <begin position="386"/>
        <end position="541"/>
    </location>
</feature>
<dbReference type="PANTHER" id="PTHR42981">
    <property type="entry name" value="PYRUVATE DEHYDROGENASE [UBIQUINONE]"/>
    <property type="match status" value="1"/>
</dbReference>
<dbReference type="InterPro" id="IPR029035">
    <property type="entry name" value="DHS-like_NAD/FAD-binding_dom"/>
</dbReference>
<dbReference type="Gene3D" id="3.40.50.1220">
    <property type="entry name" value="TPP-binding domain"/>
    <property type="match status" value="1"/>
</dbReference>
<feature type="domain" description="Thiamine pyrophosphate enzyme N-terminal TPP-binding" evidence="6">
    <location>
        <begin position="1"/>
        <end position="118"/>
    </location>
</feature>
<dbReference type="CDD" id="cd02014">
    <property type="entry name" value="TPP_POX"/>
    <property type="match status" value="1"/>
</dbReference>
<dbReference type="InterPro" id="IPR047212">
    <property type="entry name" value="TPP_POXB-like"/>
</dbReference>
<evidence type="ECO:0000256" key="2">
    <source>
        <dbReference type="ARBA" id="ARBA00023052"/>
    </source>
</evidence>
<dbReference type="RefSeq" id="WP_344658013.1">
    <property type="nucleotide sequence ID" value="NZ_BAAAQM010000017.1"/>
</dbReference>
<sequence>MKVADYLLQRLREWEVEHVFAYPGDGINGMLAAWGRAENQPRFIQARHEEMAAFQAVGYAKFSGRTGVCAATSGPGAIHLLNGLYDAKLDHVPVVAIVGQTDRTAMGGSYQQEVDLVNLYKDVASEFCEMVTVPEQLPNVLDRAMRVAATRRTVTALIIPADVQELDYEPPAHAFKQVPSSLGLPHYAPVPSDEDLARAAEILNQGEKVAILIGQGARHARTEVEQVAEMLGAGVAKALLGKDAFPDTLPYVTGSIGLLGTRPSYEMMRDCDTLLVIGSSFPYSNFLPDFDQARAVQIDIDPSMVGLRYPFEVNIVGDSAETLRRLMPSLERKSDGSWRKTIEDNTARWWEVMQRRAEVTADPVNPEYVVHALDELLPEDVMLSADSGSAANWYARHLRMRGTMRGSLSGTLATMGPGVPYAIGAKFAQPGRPAIAIVGDGAMQMNGLAELITAAKYYREWSDPRLVVAVLNNRDLNQVTWEMRAMQGAPQFEPSQHLPDVPYADVAKLFGLDGVRVEQPDGVVSAWRQALAADRPFVVDFRTDPAVPPIPPHATWDQIKAAAAAVLHGDSDRASVIRQGVKAKVQEFLPGSGS</sequence>
<proteinExistence type="inferred from homology"/>
<dbReference type="Pfam" id="PF02776">
    <property type="entry name" value="TPP_enzyme_N"/>
    <property type="match status" value="1"/>
</dbReference>
<dbReference type="PANTHER" id="PTHR42981:SF2">
    <property type="entry name" value="PYRUVATE DEHYDROGENASE [UBIQUINONE]"/>
    <property type="match status" value="1"/>
</dbReference>
<evidence type="ECO:0000259" key="5">
    <source>
        <dbReference type="Pfam" id="PF02775"/>
    </source>
</evidence>
<gene>
    <name evidence="7" type="ORF">GCM10009838_34150</name>
</gene>